<feature type="signal peptide" evidence="1">
    <location>
        <begin position="1"/>
        <end position="20"/>
    </location>
</feature>
<reference evidence="3 4" key="1">
    <citation type="submission" date="2018-04" db="EMBL/GenBank/DDBJ databases">
        <title>Massilia violaceinigra sp. nov., a novel purple-pigmented bacterium isolated from Tianshan glacier, Xinjiang, China.</title>
        <authorList>
            <person name="Wang H."/>
        </authorList>
    </citation>
    <scope>NUCLEOTIDE SEQUENCE [LARGE SCALE GENOMIC DNA]</scope>
    <source>
        <strain evidence="3 4">B448-2</strain>
    </source>
</reference>
<evidence type="ECO:0000259" key="2">
    <source>
        <dbReference type="Pfam" id="PF19780"/>
    </source>
</evidence>
<protein>
    <recommendedName>
        <fullName evidence="2">DUF6265 domain-containing protein</fullName>
    </recommendedName>
</protein>
<dbReference type="Pfam" id="PF19780">
    <property type="entry name" value="DUF6265"/>
    <property type="match status" value="1"/>
</dbReference>
<dbReference type="OrthoDB" id="5382295at2"/>
<evidence type="ECO:0000313" key="3">
    <source>
        <dbReference type="EMBL" id="PWF41210.1"/>
    </source>
</evidence>
<proteinExistence type="predicted"/>
<evidence type="ECO:0000256" key="1">
    <source>
        <dbReference type="SAM" id="SignalP"/>
    </source>
</evidence>
<gene>
    <name evidence="3" type="ORF">C7C56_025145</name>
</gene>
<dbReference type="EMBL" id="PXWF02000314">
    <property type="protein sequence ID" value="PWF41210.1"/>
    <property type="molecule type" value="Genomic_DNA"/>
</dbReference>
<accession>A0A2U2HDK5</accession>
<dbReference type="AlphaFoldDB" id="A0A2U2HDK5"/>
<dbReference type="RefSeq" id="WP_106760088.1">
    <property type="nucleotide sequence ID" value="NZ_PXWF02000314.1"/>
</dbReference>
<keyword evidence="1" id="KW-0732">Signal</keyword>
<evidence type="ECO:0000313" key="4">
    <source>
        <dbReference type="Proteomes" id="UP000241421"/>
    </source>
</evidence>
<comment type="caution">
    <text evidence="3">The sequence shown here is derived from an EMBL/GenBank/DDBJ whole genome shotgun (WGS) entry which is preliminary data.</text>
</comment>
<organism evidence="3 4">
    <name type="scientific">Massilia glaciei</name>
    <dbReference type="NCBI Taxonomy" id="1524097"/>
    <lineage>
        <taxon>Bacteria</taxon>
        <taxon>Pseudomonadati</taxon>
        <taxon>Pseudomonadota</taxon>
        <taxon>Betaproteobacteria</taxon>
        <taxon>Burkholderiales</taxon>
        <taxon>Oxalobacteraceae</taxon>
        <taxon>Telluria group</taxon>
        <taxon>Massilia</taxon>
    </lineage>
</organism>
<name>A0A2U2HDK5_9BURK</name>
<keyword evidence="4" id="KW-1185">Reference proteome</keyword>
<feature type="chain" id="PRO_5015433222" description="DUF6265 domain-containing protein" evidence="1">
    <location>
        <begin position="21"/>
        <end position="167"/>
    </location>
</feature>
<dbReference type="Proteomes" id="UP000241421">
    <property type="component" value="Unassembled WGS sequence"/>
</dbReference>
<feature type="domain" description="DUF6265" evidence="2">
    <location>
        <begin position="29"/>
        <end position="136"/>
    </location>
</feature>
<sequence length="167" mass="18049">MRKLLLAAIALAALGAQARAAEPDINKLAWLSGCWQSDTGEAGSGENWGSLAGGTMLGAGRTVRQGKTVDFEFMQLRALDDGRLAFVAHPAGQPGATFPLLRISDVEAVFENRGHDFLQRVIYAREGAAKLRARIEGMRGGKMKVIEFPMSRVGCDQVKIITDYKIS</sequence>
<dbReference type="InterPro" id="IPR046232">
    <property type="entry name" value="DUF6265"/>
</dbReference>